<reference evidence="1 2" key="1">
    <citation type="submission" date="2020-01" db="EMBL/GenBank/DDBJ databases">
        <title>Genetics and antimicrobial susceptibilities of Nocardia species isolated from the soil; a comparison with species isolated from humans.</title>
        <authorList>
            <person name="Carrasco G."/>
            <person name="Monzon S."/>
            <person name="Sansegundo M."/>
            <person name="Garcia E."/>
            <person name="Garrido N."/>
            <person name="Medina M.J."/>
            <person name="Villalon P."/>
            <person name="Ramirez-Arocha A.C."/>
            <person name="Jimenez P."/>
            <person name="Cuesta I."/>
            <person name="Valdezate S."/>
        </authorList>
    </citation>
    <scope>NUCLEOTIDE SEQUENCE [LARGE SCALE GENOMIC DNA]</scope>
    <source>
        <strain evidence="1 2">CNM20110649</strain>
    </source>
</reference>
<sequence>MSIHDNYSADQIVVLFEVGDRAGDALDEIARHGFGGTALPGLMDQLAQAFCACQRHGVPVAGGHEWIRLIHGPTANRTLIKGMIASGWAAPTN</sequence>
<dbReference type="Proteomes" id="UP000470876">
    <property type="component" value="Unassembled WGS sequence"/>
</dbReference>
<gene>
    <name evidence="1" type="ORF">GV794_23545</name>
</gene>
<protein>
    <submittedName>
        <fullName evidence="1">Uncharacterized protein</fullName>
    </submittedName>
</protein>
<name>A0ABX0CQ55_9NOCA</name>
<proteinExistence type="predicted"/>
<evidence type="ECO:0000313" key="1">
    <source>
        <dbReference type="EMBL" id="NEW58595.1"/>
    </source>
</evidence>
<dbReference type="EMBL" id="JAAGUX010000058">
    <property type="protein sequence ID" value="NEW58595.1"/>
    <property type="molecule type" value="Genomic_DNA"/>
</dbReference>
<accession>A0ABX0CQ55</accession>
<evidence type="ECO:0000313" key="2">
    <source>
        <dbReference type="Proteomes" id="UP000470876"/>
    </source>
</evidence>
<dbReference type="RefSeq" id="WP_163956256.1">
    <property type="nucleotide sequence ID" value="NZ_JAAGUX010000058.1"/>
</dbReference>
<keyword evidence="2" id="KW-1185">Reference proteome</keyword>
<organism evidence="1 2">
    <name type="scientific">Nocardia cyriacigeorgica</name>
    <dbReference type="NCBI Taxonomy" id="135487"/>
    <lineage>
        <taxon>Bacteria</taxon>
        <taxon>Bacillati</taxon>
        <taxon>Actinomycetota</taxon>
        <taxon>Actinomycetes</taxon>
        <taxon>Mycobacteriales</taxon>
        <taxon>Nocardiaceae</taxon>
        <taxon>Nocardia</taxon>
    </lineage>
</organism>
<comment type="caution">
    <text evidence="1">The sequence shown here is derived from an EMBL/GenBank/DDBJ whole genome shotgun (WGS) entry which is preliminary data.</text>
</comment>